<sequence>MIDTPFQLLDSNSEETGLVCGIDGCSIEPSTQPLEKSKKAVIRRTEWKNKG</sequence>
<proteinExistence type="predicted"/>
<evidence type="ECO:0000313" key="2">
    <source>
        <dbReference type="Proteomes" id="UP000270868"/>
    </source>
</evidence>
<name>A0A3R9L7Q1_STRCR</name>
<comment type="caution">
    <text evidence="1">The sequence shown here is derived from an EMBL/GenBank/DDBJ whole genome shotgun (WGS) entry which is preliminary data.</text>
</comment>
<evidence type="ECO:0000313" key="1">
    <source>
        <dbReference type="EMBL" id="RSJ92605.1"/>
    </source>
</evidence>
<organism evidence="1 2">
    <name type="scientific">Streptococcus cristatus</name>
    <dbReference type="NCBI Taxonomy" id="45634"/>
    <lineage>
        <taxon>Bacteria</taxon>
        <taxon>Bacillati</taxon>
        <taxon>Bacillota</taxon>
        <taxon>Bacilli</taxon>
        <taxon>Lactobacillales</taxon>
        <taxon>Streptococcaceae</taxon>
        <taxon>Streptococcus</taxon>
    </lineage>
</organism>
<dbReference type="Proteomes" id="UP000270868">
    <property type="component" value="Unassembled WGS sequence"/>
</dbReference>
<protein>
    <submittedName>
        <fullName evidence="1">Uncharacterized protein</fullName>
    </submittedName>
</protein>
<dbReference type="AlphaFoldDB" id="A0A3R9L7Q1"/>
<gene>
    <name evidence="1" type="ORF">D8792_00840</name>
</gene>
<dbReference type="EMBL" id="RJPS01000001">
    <property type="protein sequence ID" value="RSJ92605.1"/>
    <property type="molecule type" value="Genomic_DNA"/>
</dbReference>
<accession>A0A3R9L7Q1</accession>
<reference evidence="1 2" key="1">
    <citation type="submission" date="2018-11" db="EMBL/GenBank/DDBJ databases">
        <title>Species Designations Belie Phenotypic and Genotypic Heterogeneity in Oral Streptococci.</title>
        <authorList>
            <person name="Velsko I."/>
        </authorList>
    </citation>
    <scope>NUCLEOTIDE SEQUENCE [LARGE SCALE GENOMIC DNA]</scope>
    <source>
        <strain evidence="1 2">A52</strain>
    </source>
</reference>